<dbReference type="InterPro" id="IPR041215">
    <property type="entry name" value="FlgO_dom"/>
</dbReference>
<gene>
    <name evidence="3" type="ORF">FH971_14275</name>
</gene>
<dbReference type="PROSITE" id="PS51257">
    <property type="entry name" value="PROKAR_LIPOPROTEIN"/>
    <property type="match status" value="1"/>
</dbReference>
<evidence type="ECO:0000313" key="3">
    <source>
        <dbReference type="EMBL" id="QDE32023.1"/>
    </source>
</evidence>
<keyword evidence="1" id="KW-0732">Signal</keyword>
<evidence type="ECO:0000313" key="4">
    <source>
        <dbReference type="Proteomes" id="UP000319809"/>
    </source>
</evidence>
<dbReference type="Proteomes" id="UP000319809">
    <property type="component" value="Chromosome"/>
</dbReference>
<accession>A0A4Y5YHR0</accession>
<reference evidence="3 4" key="1">
    <citation type="submission" date="2019-06" db="EMBL/GenBank/DDBJ databases">
        <title>The genome of Shewanella sp. SM1901.</title>
        <authorList>
            <person name="Cha Q."/>
        </authorList>
    </citation>
    <scope>NUCLEOTIDE SEQUENCE [LARGE SCALE GENOMIC DNA]</scope>
    <source>
        <strain evidence="3 4">SM1901</strain>
    </source>
</reference>
<protein>
    <recommendedName>
        <fullName evidence="2">FlgO domain-containing protein</fullName>
    </recommendedName>
</protein>
<dbReference type="Pfam" id="PF17680">
    <property type="entry name" value="FlgO"/>
    <property type="match status" value="1"/>
</dbReference>
<organism evidence="3 4">
    <name type="scientific">Shewanella polaris</name>
    <dbReference type="NCBI Taxonomy" id="2588449"/>
    <lineage>
        <taxon>Bacteria</taxon>
        <taxon>Pseudomonadati</taxon>
        <taxon>Pseudomonadota</taxon>
        <taxon>Gammaproteobacteria</taxon>
        <taxon>Alteromonadales</taxon>
        <taxon>Shewanellaceae</taxon>
        <taxon>Shewanella</taxon>
    </lineage>
</organism>
<evidence type="ECO:0000256" key="1">
    <source>
        <dbReference type="SAM" id="SignalP"/>
    </source>
</evidence>
<dbReference type="EMBL" id="CP041036">
    <property type="protein sequence ID" value="QDE32023.1"/>
    <property type="molecule type" value="Genomic_DNA"/>
</dbReference>
<dbReference type="RefSeq" id="WP_140234772.1">
    <property type="nucleotide sequence ID" value="NZ_CP041036.1"/>
</dbReference>
<sequence length="236" mass="25986">MINRLFIPTVMLASLSLVACTQTPNEANNLAFSNNGKLVKVTDKNNAKNKTLAYDIQDVGLSPKGQVNVWAEKLVNELVLQNDALRPDQPLLISTPVMASNLNTTNELALQLQQGLLAAFHAHEFNLVDLNVATSLRATEQGEFMLSRNWELLRSDLPVSHVLVSTMALTPEGIMFNGRVVNITNNRVLSAVQSFVAASSLSGYLQPSEIIESRNGLLYRHEKRGDSRYTVLGDKL</sequence>
<feature type="signal peptide" evidence="1">
    <location>
        <begin position="1"/>
        <end position="19"/>
    </location>
</feature>
<dbReference type="KEGG" id="spol:FH971_14275"/>
<keyword evidence="4" id="KW-1185">Reference proteome</keyword>
<feature type="chain" id="PRO_5021260449" description="FlgO domain-containing protein" evidence="1">
    <location>
        <begin position="20"/>
        <end position="236"/>
    </location>
</feature>
<dbReference type="AlphaFoldDB" id="A0A4Y5YHR0"/>
<name>A0A4Y5YHR0_9GAMM</name>
<proteinExistence type="predicted"/>
<evidence type="ECO:0000259" key="2">
    <source>
        <dbReference type="Pfam" id="PF17680"/>
    </source>
</evidence>
<feature type="domain" description="FlgO" evidence="2">
    <location>
        <begin position="72"/>
        <end position="199"/>
    </location>
</feature>